<proteinExistence type="predicted"/>
<sequence>MYYHAQRLPSSLPPKKNNIHQSFIFPFQKKNLLLLILGQNCLKRPFLWCICMGRTLCFAVVAQIND</sequence>
<protein>
    <submittedName>
        <fullName evidence="1">Uncharacterized protein</fullName>
    </submittedName>
</protein>
<reference evidence="1" key="2">
    <citation type="journal article" date="2015" name="Fish Shellfish Immunol.">
        <title>Early steps in the European eel (Anguilla anguilla)-Vibrio vulnificus interaction in the gills: Role of the RtxA13 toxin.</title>
        <authorList>
            <person name="Callol A."/>
            <person name="Pajuelo D."/>
            <person name="Ebbesson L."/>
            <person name="Teles M."/>
            <person name="MacKenzie S."/>
            <person name="Amaro C."/>
        </authorList>
    </citation>
    <scope>NUCLEOTIDE SEQUENCE</scope>
</reference>
<reference evidence="1" key="1">
    <citation type="submission" date="2014-11" db="EMBL/GenBank/DDBJ databases">
        <authorList>
            <person name="Amaro Gonzalez C."/>
        </authorList>
    </citation>
    <scope>NUCLEOTIDE SEQUENCE</scope>
</reference>
<name>A0A0E9XJQ8_ANGAN</name>
<dbReference type="AlphaFoldDB" id="A0A0E9XJQ8"/>
<dbReference type="EMBL" id="GBXM01005693">
    <property type="protein sequence ID" value="JAI02885.1"/>
    <property type="molecule type" value="Transcribed_RNA"/>
</dbReference>
<evidence type="ECO:0000313" key="1">
    <source>
        <dbReference type="EMBL" id="JAI02885.1"/>
    </source>
</evidence>
<accession>A0A0E9XJQ8</accession>
<organism evidence="1">
    <name type="scientific">Anguilla anguilla</name>
    <name type="common">European freshwater eel</name>
    <name type="synonym">Muraena anguilla</name>
    <dbReference type="NCBI Taxonomy" id="7936"/>
    <lineage>
        <taxon>Eukaryota</taxon>
        <taxon>Metazoa</taxon>
        <taxon>Chordata</taxon>
        <taxon>Craniata</taxon>
        <taxon>Vertebrata</taxon>
        <taxon>Euteleostomi</taxon>
        <taxon>Actinopterygii</taxon>
        <taxon>Neopterygii</taxon>
        <taxon>Teleostei</taxon>
        <taxon>Anguilliformes</taxon>
        <taxon>Anguillidae</taxon>
        <taxon>Anguilla</taxon>
    </lineage>
</organism>